<comment type="similarity">
    <text evidence="1 5">Belongs to the peptidase S8 family.</text>
</comment>
<accession>A0A346Y0W1</accession>
<keyword evidence="3 5" id="KW-0378">Hydrolase</keyword>
<dbReference type="KEGG" id="euz:DVS28_a3433"/>
<dbReference type="EMBL" id="CP031165">
    <property type="protein sequence ID" value="AXV08108.1"/>
    <property type="molecule type" value="Genomic_DNA"/>
</dbReference>
<evidence type="ECO:0000256" key="4">
    <source>
        <dbReference type="ARBA" id="ARBA00022825"/>
    </source>
</evidence>
<feature type="active site" description="Charge relay system" evidence="5">
    <location>
        <position position="120"/>
    </location>
</feature>
<evidence type="ECO:0000256" key="2">
    <source>
        <dbReference type="ARBA" id="ARBA00022670"/>
    </source>
</evidence>
<protein>
    <submittedName>
        <fullName evidence="8">Alkaline serine protease</fullName>
    </submittedName>
</protein>
<dbReference type="PANTHER" id="PTHR43806">
    <property type="entry name" value="PEPTIDASE S8"/>
    <property type="match status" value="1"/>
</dbReference>
<keyword evidence="4 5" id="KW-0720">Serine protease</keyword>
<dbReference type="SUPFAM" id="SSF52743">
    <property type="entry name" value="Subtilisin-like"/>
    <property type="match status" value="1"/>
</dbReference>
<reference evidence="8 9" key="1">
    <citation type="submission" date="2018-09" db="EMBL/GenBank/DDBJ databases">
        <title>Complete genome sequence of Euzebya sp. DY32-46 isolated from seawater of Pacific Ocean.</title>
        <authorList>
            <person name="Xu L."/>
            <person name="Wu Y.-H."/>
            <person name="Xu X.-W."/>
        </authorList>
    </citation>
    <scope>NUCLEOTIDE SEQUENCE [LARGE SCALE GENOMIC DNA]</scope>
    <source>
        <strain evidence="8 9">DY32-46</strain>
    </source>
</reference>
<gene>
    <name evidence="8" type="ORF">DVS28_a3433</name>
</gene>
<dbReference type="PRINTS" id="PR00723">
    <property type="entry name" value="SUBTILISIN"/>
</dbReference>
<dbReference type="GO" id="GO:0006508">
    <property type="term" value="P:proteolysis"/>
    <property type="evidence" value="ECO:0007669"/>
    <property type="project" value="UniProtKB-KW"/>
</dbReference>
<dbReference type="InterPro" id="IPR050131">
    <property type="entry name" value="Peptidase_S8_subtilisin-like"/>
</dbReference>
<feature type="active site" description="Charge relay system" evidence="5">
    <location>
        <position position="355"/>
    </location>
</feature>
<evidence type="ECO:0000313" key="9">
    <source>
        <dbReference type="Proteomes" id="UP000264006"/>
    </source>
</evidence>
<evidence type="ECO:0000256" key="3">
    <source>
        <dbReference type="ARBA" id="ARBA00022801"/>
    </source>
</evidence>
<feature type="active site" description="Charge relay system" evidence="5">
    <location>
        <position position="157"/>
    </location>
</feature>
<evidence type="ECO:0000256" key="1">
    <source>
        <dbReference type="ARBA" id="ARBA00011073"/>
    </source>
</evidence>
<dbReference type="Pfam" id="PF00082">
    <property type="entry name" value="Peptidase_S8"/>
    <property type="match status" value="1"/>
</dbReference>
<dbReference type="InterPro" id="IPR015500">
    <property type="entry name" value="Peptidase_S8_subtilisin-rel"/>
</dbReference>
<feature type="region of interest" description="Disordered" evidence="6">
    <location>
        <begin position="411"/>
        <end position="430"/>
    </location>
</feature>
<evidence type="ECO:0000313" key="8">
    <source>
        <dbReference type="EMBL" id="AXV08108.1"/>
    </source>
</evidence>
<dbReference type="PANTHER" id="PTHR43806:SF65">
    <property type="entry name" value="SERINE PROTEASE APRX"/>
    <property type="match status" value="1"/>
</dbReference>
<dbReference type="InterPro" id="IPR000209">
    <property type="entry name" value="Peptidase_S8/S53_dom"/>
</dbReference>
<evidence type="ECO:0000256" key="5">
    <source>
        <dbReference type="PROSITE-ProRule" id="PRU01240"/>
    </source>
</evidence>
<dbReference type="Gene3D" id="3.40.50.200">
    <property type="entry name" value="Peptidase S8/S53 domain"/>
    <property type="match status" value="1"/>
</dbReference>
<keyword evidence="2 5" id="KW-0645">Protease</keyword>
<dbReference type="PROSITE" id="PS51892">
    <property type="entry name" value="SUBTILASE"/>
    <property type="match status" value="1"/>
</dbReference>
<sequence length="554" mass="58031">MVAAVLVQPAMADADMVSVIVRSEQSTAHAAAAVRDAGGDVELTLEVIDGVAAEVPADRVADLRAADLTITPDERIQPLADSRVDATQPVTVRTVVDVTGAEDYWASGATGAGVGVALIDTGVAPVQGLDAGQVRHGPDLSFEANAPELRHLDTYGHGTHMAGLIVGRDADAHPTRPDAGGFLGMAPDAHLISLKVADAHGVTDVSQVIAAIDWVVTHHDDPGLNIRVLNLSYGTYSRQRYTTDPLSHAAEAAWDAGIVVVAAAGNDGDTVRGLTTPAIDPRILAVGAVDTNDSSLDWRWRPLSFSARGDGSRNPDLLAPGASVASLRVPGSQLDLLYGDTATVDERFFKGSGTSQSAAIVSGAAALVVGANPRWTPDMVKAALLANGDRLGREFTPETGQLALRLDTMAGATPPNRIPTHRPSAGGGDLDATRGDAVLATADGVELTGNRDIFGQPLDTAALAKGLANGGTWVDGAWNGNQWTGHGWDGLRWIGLAWTGTDWAGHQWSGHQWSGHQWSGHQWSGGEWAGHQWSGHQWSGHQWSNATWSSASWR</sequence>
<evidence type="ECO:0000259" key="7">
    <source>
        <dbReference type="Pfam" id="PF00082"/>
    </source>
</evidence>
<dbReference type="Proteomes" id="UP000264006">
    <property type="component" value="Chromosome"/>
</dbReference>
<dbReference type="InterPro" id="IPR036852">
    <property type="entry name" value="Peptidase_S8/S53_dom_sf"/>
</dbReference>
<evidence type="ECO:0000256" key="6">
    <source>
        <dbReference type="SAM" id="MobiDB-lite"/>
    </source>
</evidence>
<name>A0A346Y0W1_9ACTN</name>
<dbReference type="AlphaFoldDB" id="A0A346Y0W1"/>
<dbReference type="GO" id="GO:0004252">
    <property type="term" value="F:serine-type endopeptidase activity"/>
    <property type="evidence" value="ECO:0007669"/>
    <property type="project" value="UniProtKB-UniRule"/>
</dbReference>
<feature type="domain" description="Peptidase S8/S53" evidence="7">
    <location>
        <begin position="111"/>
        <end position="388"/>
    </location>
</feature>
<organism evidence="8 9">
    <name type="scientific">Euzebya pacifica</name>
    <dbReference type="NCBI Taxonomy" id="1608957"/>
    <lineage>
        <taxon>Bacteria</taxon>
        <taxon>Bacillati</taxon>
        <taxon>Actinomycetota</taxon>
        <taxon>Nitriliruptoria</taxon>
        <taxon>Euzebyales</taxon>
    </lineage>
</organism>
<proteinExistence type="inferred from homology"/>
<keyword evidence="9" id="KW-1185">Reference proteome</keyword>